<comment type="function">
    <text evidence="3">Has a role in the perception of gravity.</text>
</comment>
<dbReference type="Gene3D" id="3.30.70.330">
    <property type="match status" value="2"/>
</dbReference>
<reference evidence="8 9" key="1">
    <citation type="submission" date="2023-09" db="EMBL/GenBank/DDBJ databases">
        <title>Nesidiocoris tenuis whole genome shotgun sequence.</title>
        <authorList>
            <person name="Shibata T."/>
            <person name="Shimoda M."/>
            <person name="Kobayashi T."/>
            <person name="Uehara T."/>
        </authorList>
    </citation>
    <scope>NUCLEOTIDE SEQUENCE [LARGE SCALE GENOMIC DNA]</scope>
    <source>
        <strain evidence="8 9">Japan</strain>
    </source>
</reference>
<dbReference type="InterPro" id="IPR035979">
    <property type="entry name" value="RBD_domain_sf"/>
</dbReference>
<feature type="compositionally biased region" description="Polar residues" evidence="6">
    <location>
        <begin position="117"/>
        <end position="132"/>
    </location>
</feature>
<dbReference type="CDD" id="cd12244">
    <property type="entry name" value="RRM2_MSSP"/>
    <property type="match status" value="1"/>
</dbReference>
<evidence type="ECO:0000256" key="5">
    <source>
        <dbReference type="PROSITE-ProRule" id="PRU00176"/>
    </source>
</evidence>
<proteinExistence type="predicted"/>
<feature type="region of interest" description="Disordered" evidence="6">
    <location>
        <begin position="106"/>
        <end position="175"/>
    </location>
</feature>
<keyword evidence="9" id="KW-1185">Reference proteome</keyword>
<dbReference type="PROSITE" id="PS50102">
    <property type="entry name" value="RRM"/>
    <property type="match status" value="2"/>
</dbReference>
<gene>
    <name evidence="8" type="ORF">NTJ_09032</name>
</gene>
<protein>
    <recommendedName>
        <fullName evidence="4">Protein alan shepard</fullName>
    </recommendedName>
</protein>
<organism evidence="8 9">
    <name type="scientific">Nesidiocoris tenuis</name>
    <dbReference type="NCBI Taxonomy" id="355587"/>
    <lineage>
        <taxon>Eukaryota</taxon>
        <taxon>Metazoa</taxon>
        <taxon>Ecdysozoa</taxon>
        <taxon>Arthropoda</taxon>
        <taxon>Hexapoda</taxon>
        <taxon>Insecta</taxon>
        <taxon>Pterygota</taxon>
        <taxon>Neoptera</taxon>
        <taxon>Paraneoptera</taxon>
        <taxon>Hemiptera</taxon>
        <taxon>Heteroptera</taxon>
        <taxon>Panheteroptera</taxon>
        <taxon>Cimicomorpha</taxon>
        <taxon>Miridae</taxon>
        <taxon>Dicyphina</taxon>
        <taxon>Nesidiocoris</taxon>
    </lineage>
</organism>
<feature type="domain" description="RRM" evidence="7">
    <location>
        <begin position="180"/>
        <end position="258"/>
    </location>
</feature>
<name>A0ABN7AY22_9HEMI</name>
<dbReference type="InterPro" id="IPR012677">
    <property type="entry name" value="Nucleotide-bd_a/b_plait_sf"/>
</dbReference>
<evidence type="ECO:0000313" key="8">
    <source>
        <dbReference type="EMBL" id="BES96224.1"/>
    </source>
</evidence>
<dbReference type="PRINTS" id="PR00961">
    <property type="entry name" value="HUDSXLRNA"/>
</dbReference>
<feature type="region of interest" description="Disordered" evidence="6">
    <location>
        <begin position="487"/>
        <end position="509"/>
    </location>
</feature>
<feature type="compositionally biased region" description="Low complexity" evidence="6">
    <location>
        <begin position="134"/>
        <end position="175"/>
    </location>
</feature>
<dbReference type="Pfam" id="PF00076">
    <property type="entry name" value="RRM_1"/>
    <property type="match status" value="2"/>
</dbReference>
<dbReference type="PANTHER" id="PTHR24012">
    <property type="entry name" value="RNA BINDING PROTEIN"/>
    <property type="match status" value="1"/>
</dbReference>
<evidence type="ECO:0000256" key="1">
    <source>
        <dbReference type="ARBA" id="ARBA00022737"/>
    </source>
</evidence>
<dbReference type="EMBL" id="AP028915">
    <property type="protein sequence ID" value="BES96224.1"/>
    <property type="molecule type" value="Genomic_DNA"/>
</dbReference>
<feature type="domain" description="RRM" evidence="7">
    <location>
        <begin position="270"/>
        <end position="349"/>
    </location>
</feature>
<evidence type="ECO:0000259" key="7">
    <source>
        <dbReference type="PROSITE" id="PS50102"/>
    </source>
</evidence>
<dbReference type="SUPFAM" id="SSF54928">
    <property type="entry name" value="RNA-binding domain, RBD"/>
    <property type="match status" value="2"/>
</dbReference>
<evidence type="ECO:0000256" key="2">
    <source>
        <dbReference type="ARBA" id="ARBA00022884"/>
    </source>
</evidence>
<evidence type="ECO:0000256" key="6">
    <source>
        <dbReference type="SAM" id="MobiDB-lite"/>
    </source>
</evidence>
<evidence type="ECO:0000313" key="9">
    <source>
        <dbReference type="Proteomes" id="UP001307889"/>
    </source>
</evidence>
<accession>A0ABN7AY22</accession>
<dbReference type="CDD" id="cd12243">
    <property type="entry name" value="RRM1_MSSP"/>
    <property type="match status" value="1"/>
</dbReference>
<feature type="compositionally biased region" description="Polar residues" evidence="6">
    <location>
        <begin position="491"/>
        <end position="509"/>
    </location>
</feature>
<dbReference type="InterPro" id="IPR002343">
    <property type="entry name" value="Hud_Sxl_RNA"/>
</dbReference>
<dbReference type="SMART" id="SM00360">
    <property type="entry name" value="RRM"/>
    <property type="match status" value="2"/>
</dbReference>
<dbReference type="Proteomes" id="UP001307889">
    <property type="component" value="Chromosome 7"/>
</dbReference>
<evidence type="ECO:0000256" key="3">
    <source>
        <dbReference type="ARBA" id="ARBA00037469"/>
    </source>
</evidence>
<keyword evidence="2 5" id="KW-0694">RNA-binding</keyword>
<dbReference type="InterPro" id="IPR000504">
    <property type="entry name" value="RRM_dom"/>
</dbReference>
<keyword evidence="1" id="KW-0677">Repeat</keyword>
<sequence length="509" mass="54400">MRLLSHEPLSGCPEARVLDSSSPVRVSVRKTRRAGFIFSNILYDNKWISGCRGSGGGGRCGMKGGRGGGAAGGGMATIAGGGAAAGGGYRPATAVWSGTATHPAQVYPSPQLRFSPPHQQYSNSNTQFSTPRVPTASSPANTSSSSSSNTGSQSGTLSTSLSNNMGGQGSNSGEQQLSKTNLYIHGLNPQTTDKELYNMCSQFGAIISTKAILDKNTNKCKGYGFVDFESGDCAEAAVRALQAKGVQAQMAKVGITLLRCPPTQQEQDPTNLYIANLPPNFKETDLENMLKQYGQVISTRILKDASGMSKGVGFARMETKEKCEQIIQVFNGKTLQGSKDPLLVKFADGGQKKRIYRSENRMWREGQETAQMGYDGPQNGVGAGHMLPIAAQYGQYQAQVSSYPLPATSWHGVLPQYVMQPAPHMSQVEMMQGADPTSVQYAPVLRQLSAHMNTLQISPATQYIAPSAPYSYYGPAAPIIHTVPIPEAEHNSNTASPDNTYQAYQTSQK</sequence>
<evidence type="ECO:0000256" key="4">
    <source>
        <dbReference type="ARBA" id="ARBA00039536"/>
    </source>
</evidence>